<organism evidence="1 2">
    <name type="scientific">Hypoxylon rubiginosum</name>
    <dbReference type="NCBI Taxonomy" id="110542"/>
    <lineage>
        <taxon>Eukaryota</taxon>
        <taxon>Fungi</taxon>
        <taxon>Dikarya</taxon>
        <taxon>Ascomycota</taxon>
        <taxon>Pezizomycotina</taxon>
        <taxon>Sordariomycetes</taxon>
        <taxon>Xylariomycetidae</taxon>
        <taxon>Xylariales</taxon>
        <taxon>Hypoxylaceae</taxon>
        <taxon>Hypoxylon</taxon>
    </lineage>
</organism>
<dbReference type="Proteomes" id="UP001497680">
    <property type="component" value="Unassembled WGS sequence"/>
</dbReference>
<gene>
    <name evidence="1" type="ORF">F4821DRAFT_243957</name>
</gene>
<protein>
    <submittedName>
        <fullName evidence="1">Uncharacterized protein</fullName>
    </submittedName>
</protein>
<sequence>MKSIYICLSLAYASFVMATAIPRQTCDLSECERQCSAKGQEVGGADCWGAAPVCYCV</sequence>
<reference evidence="1 2" key="1">
    <citation type="journal article" date="2022" name="New Phytol.">
        <title>Ecological generalism drives hyperdiversity of secondary metabolite gene clusters in xylarialean endophytes.</title>
        <authorList>
            <person name="Franco M.E.E."/>
            <person name="Wisecaver J.H."/>
            <person name="Arnold A.E."/>
            <person name="Ju Y.M."/>
            <person name="Slot J.C."/>
            <person name="Ahrendt S."/>
            <person name="Moore L.P."/>
            <person name="Eastman K.E."/>
            <person name="Scott K."/>
            <person name="Konkel Z."/>
            <person name="Mondo S.J."/>
            <person name="Kuo A."/>
            <person name="Hayes R.D."/>
            <person name="Haridas S."/>
            <person name="Andreopoulos B."/>
            <person name="Riley R."/>
            <person name="LaButti K."/>
            <person name="Pangilinan J."/>
            <person name="Lipzen A."/>
            <person name="Amirebrahimi M."/>
            <person name="Yan J."/>
            <person name="Adam C."/>
            <person name="Keymanesh K."/>
            <person name="Ng V."/>
            <person name="Louie K."/>
            <person name="Northen T."/>
            <person name="Drula E."/>
            <person name="Henrissat B."/>
            <person name="Hsieh H.M."/>
            <person name="Youens-Clark K."/>
            <person name="Lutzoni F."/>
            <person name="Miadlikowska J."/>
            <person name="Eastwood D.C."/>
            <person name="Hamelin R.C."/>
            <person name="Grigoriev I.V."/>
            <person name="U'Ren J.M."/>
        </authorList>
    </citation>
    <scope>NUCLEOTIDE SEQUENCE [LARGE SCALE GENOMIC DNA]</scope>
    <source>
        <strain evidence="1 2">ER1909</strain>
    </source>
</reference>
<name>A0ACC0CTZ2_9PEZI</name>
<comment type="caution">
    <text evidence="1">The sequence shown here is derived from an EMBL/GenBank/DDBJ whole genome shotgun (WGS) entry which is preliminary data.</text>
</comment>
<keyword evidence="2" id="KW-1185">Reference proteome</keyword>
<dbReference type="EMBL" id="MU394346">
    <property type="protein sequence ID" value="KAI6083787.1"/>
    <property type="molecule type" value="Genomic_DNA"/>
</dbReference>
<evidence type="ECO:0000313" key="1">
    <source>
        <dbReference type="EMBL" id="KAI6083787.1"/>
    </source>
</evidence>
<accession>A0ACC0CTZ2</accession>
<evidence type="ECO:0000313" key="2">
    <source>
        <dbReference type="Proteomes" id="UP001497680"/>
    </source>
</evidence>
<proteinExistence type="predicted"/>